<evidence type="ECO:0008006" key="4">
    <source>
        <dbReference type="Google" id="ProtNLM"/>
    </source>
</evidence>
<proteinExistence type="predicted"/>
<name>A0AAN7BI99_9PEZI</name>
<evidence type="ECO:0000256" key="1">
    <source>
        <dbReference type="SAM" id="SignalP"/>
    </source>
</evidence>
<comment type="caution">
    <text evidence="2">The sequence shown here is derived from an EMBL/GenBank/DDBJ whole genome shotgun (WGS) entry which is preliminary data.</text>
</comment>
<dbReference type="AlphaFoldDB" id="A0AAN7BI99"/>
<keyword evidence="1" id="KW-0732">Signal</keyword>
<feature type="signal peptide" evidence="1">
    <location>
        <begin position="1"/>
        <end position="19"/>
    </location>
</feature>
<dbReference type="EMBL" id="MU865414">
    <property type="protein sequence ID" value="KAK4223783.1"/>
    <property type="molecule type" value="Genomic_DNA"/>
</dbReference>
<keyword evidence="3" id="KW-1185">Reference proteome</keyword>
<evidence type="ECO:0000313" key="3">
    <source>
        <dbReference type="Proteomes" id="UP001301958"/>
    </source>
</evidence>
<gene>
    <name evidence="2" type="ORF">QBC38DRAFT_38456</name>
</gene>
<evidence type="ECO:0000313" key="2">
    <source>
        <dbReference type="EMBL" id="KAK4223783.1"/>
    </source>
</evidence>
<reference evidence="2" key="2">
    <citation type="submission" date="2023-05" db="EMBL/GenBank/DDBJ databases">
        <authorList>
            <consortium name="Lawrence Berkeley National Laboratory"/>
            <person name="Steindorff A."/>
            <person name="Hensen N."/>
            <person name="Bonometti L."/>
            <person name="Westerberg I."/>
            <person name="Brannstrom I.O."/>
            <person name="Guillou S."/>
            <person name="Cros-Aarteil S."/>
            <person name="Calhoun S."/>
            <person name="Haridas S."/>
            <person name="Kuo A."/>
            <person name="Mondo S."/>
            <person name="Pangilinan J."/>
            <person name="Riley R."/>
            <person name="Labutti K."/>
            <person name="Andreopoulos B."/>
            <person name="Lipzen A."/>
            <person name="Chen C."/>
            <person name="Yanf M."/>
            <person name="Daum C."/>
            <person name="Ng V."/>
            <person name="Clum A."/>
            <person name="Ohm R."/>
            <person name="Martin F."/>
            <person name="Silar P."/>
            <person name="Natvig D."/>
            <person name="Lalanne C."/>
            <person name="Gautier V."/>
            <person name="Ament-Velasquez S.L."/>
            <person name="Kruys A."/>
            <person name="Hutchinson M.I."/>
            <person name="Powell A.J."/>
            <person name="Barry K."/>
            <person name="Miller A.N."/>
            <person name="Grigoriev I.V."/>
            <person name="Debuchy R."/>
            <person name="Gladieux P."/>
            <person name="Thoren M.H."/>
            <person name="Johannesson H."/>
        </authorList>
    </citation>
    <scope>NUCLEOTIDE SEQUENCE</scope>
    <source>
        <strain evidence="2">CBS 990.96</strain>
    </source>
</reference>
<sequence>MNPVSISASVLTFIHAASAVTLSVRGFVESIKYASTKLSDLDHELSRLSGHLTSIDGAMAQCKRTNALLSAVTDDIWYKSLAAAKDCNDSLNELEDLVARIKRGMEAPRLWRSVPSCIFG</sequence>
<accession>A0AAN7BI99</accession>
<dbReference type="Proteomes" id="UP001301958">
    <property type="component" value="Unassembled WGS sequence"/>
</dbReference>
<reference evidence="2" key="1">
    <citation type="journal article" date="2023" name="Mol. Phylogenet. Evol.">
        <title>Genome-scale phylogeny and comparative genomics of the fungal order Sordariales.</title>
        <authorList>
            <person name="Hensen N."/>
            <person name="Bonometti L."/>
            <person name="Westerberg I."/>
            <person name="Brannstrom I.O."/>
            <person name="Guillou S."/>
            <person name="Cros-Aarteil S."/>
            <person name="Calhoun S."/>
            <person name="Haridas S."/>
            <person name="Kuo A."/>
            <person name="Mondo S."/>
            <person name="Pangilinan J."/>
            <person name="Riley R."/>
            <person name="LaButti K."/>
            <person name="Andreopoulos B."/>
            <person name="Lipzen A."/>
            <person name="Chen C."/>
            <person name="Yan M."/>
            <person name="Daum C."/>
            <person name="Ng V."/>
            <person name="Clum A."/>
            <person name="Steindorff A."/>
            <person name="Ohm R.A."/>
            <person name="Martin F."/>
            <person name="Silar P."/>
            <person name="Natvig D.O."/>
            <person name="Lalanne C."/>
            <person name="Gautier V."/>
            <person name="Ament-Velasquez S.L."/>
            <person name="Kruys A."/>
            <person name="Hutchinson M.I."/>
            <person name="Powell A.J."/>
            <person name="Barry K."/>
            <person name="Miller A.N."/>
            <person name="Grigoriev I.V."/>
            <person name="Debuchy R."/>
            <person name="Gladieux P."/>
            <person name="Hiltunen Thoren M."/>
            <person name="Johannesson H."/>
        </authorList>
    </citation>
    <scope>NUCLEOTIDE SEQUENCE</scope>
    <source>
        <strain evidence="2">CBS 990.96</strain>
    </source>
</reference>
<feature type="chain" id="PRO_5042987645" description="Fungal N-terminal domain-containing protein" evidence="1">
    <location>
        <begin position="20"/>
        <end position="120"/>
    </location>
</feature>
<protein>
    <recommendedName>
        <fullName evidence="4">Fungal N-terminal domain-containing protein</fullName>
    </recommendedName>
</protein>
<organism evidence="2 3">
    <name type="scientific">Podospora fimiseda</name>
    <dbReference type="NCBI Taxonomy" id="252190"/>
    <lineage>
        <taxon>Eukaryota</taxon>
        <taxon>Fungi</taxon>
        <taxon>Dikarya</taxon>
        <taxon>Ascomycota</taxon>
        <taxon>Pezizomycotina</taxon>
        <taxon>Sordariomycetes</taxon>
        <taxon>Sordariomycetidae</taxon>
        <taxon>Sordariales</taxon>
        <taxon>Podosporaceae</taxon>
        <taxon>Podospora</taxon>
    </lineage>
</organism>